<organism evidence="2 3">
    <name type="scientific">Daphnia pulex</name>
    <name type="common">Water flea</name>
    <dbReference type="NCBI Taxonomy" id="6669"/>
    <lineage>
        <taxon>Eukaryota</taxon>
        <taxon>Metazoa</taxon>
        <taxon>Ecdysozoa</taxon>
        <taxon>Arthropoda</taxon>
        <taxon>Crustacea</taxon>
        <taxon>Branchiopoda</taxon>
        <taxon>Diplostraca</taxon>
        <taxon>Cladocera</taxon>
        <taxon>Anomopoda</taxon>
        <taxon>Daphniidae</taxon>
        <taxon>Daphnia</taxon>
    </lineage>
</organism>
<dbReference type="InParanoid" id="E9I531"/>
<dbReference type="AlphaFoldDB" id="E9I531"/>
<dbReference type="OrthoDB" id="6364159at2759"/>
<keyword evidence="3" id="KW-1185">Reference proteome</keyword>
<evidence type="ECO:0000256" key="1">
    <source>
        <dbReference type="SAM" id="MobiDB-lite"/>
    </source>
</evidence>
<sequence length="164" mass="18950">MNRYSEEVIIVDIFGLYVDCSLPGISENQQLVICNELGGKRVFIDKIQLILGQLGNYKQVLVKGKTILRLKGIKMWGFETPLQADVYQDTVIEVLTSSDDCLPLAFKEWLEEIFDSDDENDQEKDLLKEIGLKERDLKKRDLKEKDLKQKDHEGKKDQLSDEDN</sequence>
<dbReference type="Proteomes" id="UP000000305">
    <property type="component" value="Unassembled WGS sequence"/>
</dbReference>
<dbReference type="EMBL" id="GL735366">
    <property type="protein sequence ID" value="EFX60899.1"/>
    <property type="molecule type" value="Genomic_DNA"/>
</dbReference>
<protein>
    <submittedName>
        <fullName evidence="2">Uncharacterized protein</fullName>
    </submittedName>
</protein>
<dbReference type="PhylomeDB" id="E9I531"/>
<accession>E9I531</accession>
<evidence type="ECO:0000313" key="2">
    <source>
        <dbReference type="EMBL" id="EFX60899.1"/>
    </source>
</evidence>
<gene>
    <name evidence="2" type="ORF">DAPPUDRAFT_341056</name>
</gene>
<evidence type="ECO:0000313" key="3">
    <source>
        <dbReference type="Proteomes" id="UP000000305"/>
    </source>
</evidence>
<reference evidence="2 3" key="1">
    <citation type="journal article" date="2011" name="Science">
        <title>The ecoresponsive genome of Daphnia pulex.</title>
        <authorList>
            <person name="Colbourne J.K."/>
            <person name="Pfrender M.E."/>
            <person name="Gilbert D."/>
            <person name="Thomas W.K."/>
            <person name="Tucker A."/>
            <person name="Oakley T.H."/>
            <person name="Tokishita S."/>
            <person name="Aerts A."/>
            <person name="Arnold G.J."/>
            <person name="Basu M.K."/>
            <person name="Bauer D.J."/>
            <person name="Caceres C.E."/>
            <person name="Carmel L."/>
            <person name="Casola C."/>
            <person name="Choi J.H."/>
            <person name="Detter J.C."/>
            <person name="Dong Q."/>
            <person name="Dusheyko S."/>
            <person name="Eads B.D."/>
            <person name="Frohlich T."/>
            <person name="Geiler-Samerotte K.A."/>
            <person name="Gerlach D."/>
            <person name="Hatcher P."/>
            <person name="Jogdeo S."/>
            <person name="Krijgsveld J."/>
            <person name="Kriventseva E.V."/>
            <person name="Kultz D."/>
            <person name="Laforsch C."/>
            <person name="Lindquist E."/>
            <person name="Lopez J."/>
            <person name="Manak J.R."/>
            <person name="Muller J."/>
            <person name="Pangilinan J."/>
            <person name="Patwardhan R.P."/>
            <person name="Pitluck S."/>
            <person name="Pritham E.J."/>
            <person name="Rechtsteiner A."/>
            <person name="Rho M."/>
            <person name="Rogozin I.B."/>
            <person name="Sakarya O."/>
            <person name="Salamov A."/>
            <person name="Schaack S."/>
            <person name="Shapiro H."/>
            <person name="Shiga Y."/>
            <person name="Skalitzky C."/>
            <person name="Smith Z."/>
            <person name="Souvorov A."/>
            <person name="Sung W."/>
            <person name="Tang Z."/>
            <person name="Tsuchiya D."/>
            <person name="Tu H."/>
            <person name="Vos H."/>
            <person name="Wang M."/>
            <person name="Wolf Y.I."/>
            <person name="Yamagata H."/>
            <person name="Yamada T."/>
            <person name="Ye Y."/>
            <person name="Shaw J.R."/>
            <person name="Andrews J."/>
            <person name="Crease T.J."/>
            <person name="Tang H."/>
            <person name="Lucas S.M."/>
            <person name="Robertson H.M."/>
            <person name="Bork P."/>
            <person name="Koonin E.V."/>
            <person name="Zdobnov E.M."/>
            <person name="Grigoriev I.V."/>
            <person name="Lynch M."/>
            <person name="Boore J.L."/>
        </authorList>
    </citation>
    <scope>NUCLEOTIDE SEQUENCE [LARGE SCALE GENOMIC DNA]</scope>
</reference>
<dbReference type="HOGENOM" id="CLU_1620709_0_0_1"/>
<name>E9I531_DAPPU</name>
<feature type="region of interest" description="Disordered" evidence="1">
    <location>
        <begin position="143"/>
        <end position="164"/>
    </location>
</feature>
<dbReference type="KEGG" id="dpx:DAPPUDRAFT_341056"/>
<proteinExistence type="predicted"/>